<name>A0A1X7TA49_AMPQE</name>
<dbReference type="EnsemblMetazoa" id="Aqu2.1.11438_001">
    <property type="protein sequence ID" value="Aqu2.1.11438_001"/>
    <property type="gene ID" value="Aqu2.1.11438"/>
</dbReference>
<feature type="region of interest" description="Disordered" evidence="3">
    <location>
        <begin position="669"/>
        <end position="753"/>
    </location>
</feature>
<feature type="compositionally biased region" description="Polar residues" evidence="3">
    <location>
        <begin position="919"/>
        <end position="934"/>
    </location>
</feature>
<dbReference type="InParanoid" id="A0A1X7TA49"/>
<keyword evidence="2" id="KW-0677">Repeat</keyword>
<feature type="compositionally biased region" description="Polar residues" evidence="3">
    <location>
        <begin position="730"/>
        <end position="753"/>
    </location>
</feature>
<keyword evidence="1" id="KW-0880">Kelch repeat</keyword>
<evidence type="ECO:0000256" key="2">
    <source>
        <dbReference type="ARBA" id="ARBA00022737"/>
    </source>
</evidence>
<dbReference type="PANTHER" id="PTHR46228:SF2">
    <property type="entry name" value="KELCH REPEAT PROTEIN (AFU_ORTHOLOGUE AFUA_4G14350)"/>
    <property type="match status" value="1"/>
</dbReference>
<dbReference type="Pfam" id="PF24681">
    <property type="entry name" value="Kelch_KLHDC2_KLHL20_DRC7"/>
    <property type="match status" value="1"/>
</dbReference>
<evidence type="ECO:0000256" key="1">
    <source>
        <dbReference type="ARBA" id="ARBA00022441"/>
    </source>
</evidence>
<organism evidence="4">
    <name type="scientific">Amphimedon queenslandica</name>
    <name type="common">Sponge</name>
    <dbReference type="NCBI Taxonomy" id="400682"/>
    <lineage>
        <taxon>Eukaryota</taxon>
        <taxon>Metazoa</taxon>
        <taxon>Porifera</taxon>
        <taxon>Demospongiae</taxon>
        <taxon>Heteroscleromorpha</taxon>
        <taxon>Haplosclerida</taxon>
        <taxon>Niphatidae</taxon>
        <taxon>Amphimedon</taxon>
    </lineage>
</organism>
<dbReference type="AlphaFoldDB" id="A0A1X7TA49"/>
<dbReference type="InterPro" id="IPR015915">
    <property type="entry name" value="Kelch-typ_b-propeller"/>
</dbReference>
<proteinExistence type="predicted"/>
<dbReference type="Gene3D" id="2.120.10.80">
    <property type="entry name" value="Kelch-type beta propeller"/>
    <property type="match status" value="2"/>
</dbReference>
<evidence type="ECO:0000256" key="3">
    <source>
        <dbReference type="SAM" id="MobiDB-lite"/>
    </source>
</evidence>
<protein>
    <submittedName>
        <fullName evidence="4">Uncharacterized protein</fullName>
    </submittedName>
</protein>
<dbReference type="SUPFAM" id="SSF117281">
    <property type="entry name" value="Kelch motif"/>
    <property type="match status" value="2"/>
</dbReference>
<sequence>MDRNVDGKDQYRFNWRARHTTAIVREVLYCWGGDQGLDESQCDCSGDFPKKRQHISVIDEFDFSSGVWSSQPTRGTPPLGIRGVSCTTINNNIYYFGGFCGHGKCYHNSLNCLDTLTLQWKELKPTGDNSVTKKGYGGMIAMGSEGEPQQLLVIGGLAPKSTTTEYHQFDYHKIPSRVDRFRTNEHNIYNLSSGQWIVPFVNGECFPPTDNFILERINHYKGIMYGGSVTDGGKSIPTNSIYLFELSCNTVNWESLSKGAIPNDGLWTKGRYAHASTIINGASISPALVVIGGVCSDDELVNECLLLDTNLCSWMKISLPDSVTGRYYHTVSSFVVDPNHVFLIIVGGYAKKKLEAVGGEMKWINKPLTDLNIMTMAVELVFNDSQWSVRSVNSGNSGMSRINNQLLQEELLKIKSEKRMLETQLLETKTLLTKRKRDQEDSPHSDHVKKLKIDELEVSVEEKQIMTEHNEKLRATSVAENEVYMTEIEDEKKQVQFIKETSSVEVQFNYLIPSMDNLECLSDVQIAEKKLFLIQGDKAQLMNWEEYGLRIGVQEGSLLSSETVEAAVVALIGGQFEFPPNTVLVSAVYAVSLSKPLLKRLKLEIQHCVDLTGRPDLAQYLKFAIAPVDTPSLPYQFSIVKGGEFSSNSGYGFIQRNKFSLVCILGEDSTNGDTEEGEEKENRQLTQQDENGEEEEQDEEREGEDSDGTSDHTSSTPSEASGACKESTTEETNLPINTVSVAGPTITPNTDHVNKVQSTGVKEAMRYAGLIYYQEKGVEDLVTFAAARDLNALIEFIKKDFPGAERGQHVYFHFKDNDGCMELKFDTPQEKDTTGWTIDPHIKPCRLHRCDVNGFGETNYPLPPSCFISVLASPNAVPTLHYSVPLEGVADPVSLYIRRSLQRNAPPSTDPTRSTSSSNVVQELTPVSSTGGASVSATVDVDKVKKVINDVLVSHYADLTSLSKEAVPDLADRLYAHHLINNAVKDNPSINKCIDEFRASLIFKKKLPQMQEHCQKFLSSFIAVKGSYADAAIALGEDWIEAIRNELGFHFNISIEP</sequence>
<dbReference type="PANTHER" id="PTHR46228">
    <property type="entry name" value="KELCH DOMAIN-CONTAINING PROTEIN"/>
    <property type="match status" value="1"/>
</dbReference>
<feature type="compositionally biased region" description="Low complexity" evidence="3">
    <location>
        <begin position="906"/>
        <end position="918"/>
    </location>
</feature>
<reference evidence="4" key="1">
    <citation type="submission" date="2017-05" db="UniProtKB">
        <authorList>
            <consortium name="EnsemblMetazoa"/>
        </authorList>
    </citation>
    <scope>IDENTIFICATION</scope>
</reference>
<feature type="compositionally biased region" description="Acidic residues" evidence="3">
    <location>
        <begin position="690"/>
        <end position="708"/>
    </location>
</feature>
<evidence type="ECO:0000313" key="4">
    <source>
        <dbReference type="EnsemblMetazoa" id="Aqu2.1.11438_001"/>
    </source>
</evidence>
<feature type="region of interest" description="Disordered" evidence="3">
    <location>
        <begin position="903"/>
        <end position="934"/>
    </location>
</feature>
<accession>A0A1X7TA49</accession>